<dbReference type="Proteomes" id="UP000548632">
    <property type="component" value="Unassembled WGS sequence"/>
</dbReference>
<dbReference type="GO" id="GO:0070677">
    <property type="term" value="F:rRNA (cytosine-2'-O-)-methyltransferase activity"/>
    <property type="evidence" value="ECO:0007669"/>
    <property type="project" value="UniProtKB-UniRule"/>
</dbReference>
<dbReference type="InterPro" id="IPR014777">
    <property type="entry name" value="4pyrrole_Mease_sub1"/>
</dbReference>
<dbReference type="InterPro" id="IPR008189">
    <property type="entry name" value="rRNA_ssu_MeTfrase_I"/>
</dbReference>
<dbReference type="HAMAP" id="MF_01877">
    <property type="entry name" value="16SrRNA_methyltr_I"/>
    <property type="match status" value="1"/>
</dbReference>
<dbReference type="PROSITE" id="PS01296">
    <property type="entry name" value="RSMI"/>
    <property type="match status" value="1"/>
</dbReference>
<evidence type="ECO:0000256" key="1">
    <source>
        <dbReference type="ARBA" id="ARBA00022490"/>
    </source>
</evidence>
<comment type="function">
    <text evidence="6">Catalyzes the 2'-O-methylation of the ribose of cytidine 1402 (C1402) in 16S rRNA.</text>
</comment>
<sequence>MVSLLPSYHRYFGEIPVSNSIGTLYIVATPIGNLTDITERAQQVLKTVDLIACEDTRHSRHLLARFGINTPLFAYHDHNEITATQQLIDCLKTGQNVALISDAGTPLINDPGFILVRTARAQHLPVVPIPGANAIICALSAAGLPTDRFLFLGFPPRTTSQRHTWAMSFINEPGTLVCYESGKRIVATLTDIAHVFGHQRQVVIARELTKQFETFLHGSLDELAQLITSNPEQQLGELVLIIAGAAADVNQQTLQEQQRILRILIAELPVKQATALTAQITGGSRNALYREALSIQQS</sequence>
<organism evidence="9 10">
    <name type="scientific">Thiospirillum jenense</name>
    <dbReference type="NCBI Taxonomy" id="1653858"/>
    <lineage>
        <taxon>Bacteria</taxon>
        <taxon>Pseudomonadati</taxon>
        <taxon>Pseudomonadota</taxon>
        <taxon>Gammaproteobacteria</taxon>
        <taxon>Chromatiales</taxon>
        <taxon>Chromatiaceae</taxon>
        <taxon>Thiospirillum</taxon>
    </lineage>
</organism>
<dbReference type="NCBIfam" id="TIGR00096">
    <property type="entry name" value="16S rRNA (cytidine(1402)-2'-O)-methyltransferase"/>
    <property type="match status" value="1"/>
</dbReference>
<dbReference type="AlphaFoldDB" id="A0A839HEF8"/>
<dbReference type="CDD" id="cd11648">
    <property type="entry name" value="RsmI"/>
    <property type="match status" value="1"/>
</dbReference>
<comment type="catalytic activity">
    <reaction evidence="6">
        <text>cytidine(1402) in 16S rRNA + S-adenosyl-L-methionine = 2'-O-methylcytidine(1402) in 16S rRNA + S-adenosyl-L-homocysteine + H(+)</text>
        <dbReference type="Rhea" id="RHEA:42924"/>
        <dbReference type="Rhea" id="RHEA-COMP:10285"/>
        <dbReference type="Rhea" id="RHEA-COMP:10286"/>
        <dbReference type="ChEBI" id="CHEBI:15378"/>
        <dbReference type="ChEBI" id="CHEBI:57856"/>
        <dbReference type="ChEBI" id="CHEBI:59789"/>
        <dbReference type="ChEBI" id="CHEBI:74495"/>
        <dbReference type="ChEBI" id="CHEBI:82748"/>
        <dbReference type="EC" id="2.1.1.198"/>
    </reaction>
</comment>
<keyword evidence="10" id="KW-1185">Reference proteome</keyword>
<dbReference type="InterPro" id="IPR053910">
    <property type="entry name" value="RsmI_HTH"/>
</dbReference>
<feature type="domain" description="RsmI HTH" evidence="8">
    <location>
        <begin position="256"/>
        <end position="295"/>
    </location>
</feature>
<evidence type="ECO:0000256" key="3">
    <source>
        <dbReference type="ARBA" id="ARBA00022603"/>
    </source>
</evidence>
<dbReference type="FunFam" id="3.40.1010.10:FF:000002">
    <property type="entry name" value="Ribosomal RNA small subunit methyltransferase I"/>
    <property type="match status" value="1"/>
</dbReference>
<dbReference type="GO" id="GO:0005737">
    <property type="term" value="C:cytoplasm"/>
    <property type="evidence" value="ECO:0007669"/>
    <property type="project" value="UniProtKB-SubCell"/>
</dbReference>
<dbReference type="InterPro" id="IPR035996">
    <property type="entry name" value="4pyrrol_Methylase_sf"/>
</dbReference>
<evidence type="ECO:0000256" key="4">
    <source>
        <dbReference type="ARBA" id="ARBA00022679"/>
    </source>
</evidence>
<dbReference type="PIRSF" id="PIRSF005917">
    <property type="entry name" value="MTase_YraL"/>
    <property type="match status" value="1"/>
</dbReference>
<reference evidence="9 10" key="1">
    <citation type="journal article" date="2020" name="Arch. Microbiol.">
        <title>The genome sequence of the giant phototrophic gammaproteobacterium Thiospirillum jenense gives insight into its physiological properties and phylogenetic relationships.</title>
        <authorList>
            <person name="Imhoff J.F."/>
            <person name="Meyer T.E."/>
            <person name="Kyndt J.A."/>
        </authorList>
    </citation>
    <scope>NUCLEOTIDE SEQUENCE [LARGE SCALE GENOMIC DNA]</scope>
    <source>
        <strain evidence="9 10">DSM 216</strain>
    </source>
</reference>
<dbReference type="EMBL" id="JABVCQ010000027">
    <property type="protein sequence ID" value="MBB1126854.1"/>
    <property type="molecule type" value="Genomic_DNA"/>
</dbReference>
<comment type="subcellular location">
    <subcellularLocation>
        <location evidence="6">Cytoplasm</location>
    </subcellularLocation>
</comment>
<comment type="caution">
    <text evidence="9">The sequence shown here is derived from an EMBL/GenBank/DDBJ whole genome shotgun (WGS) entry which is preliminary data.</text>
</comment>
<comment type="similarity">
    <text evidence="6">Belongs to the methyltransferase superfamily. RsmI family.</text>
</comment>
<evidence type="ECO:0000256" key="5">
    <source>
        <dbReference type="ARBA" id="ARBA00022691"/>
    </source>
</evidence>
<dbReference type="FunFam" id="3.30.950.10:FF:000002">
    <property type="entry name" value="Ribosomal RNA small subunit methyltransferase I"/>
    <property type="match status" value="1"/>
</dbReference>
<name>A0A839HEF8_9GAMM</name>
<feature type="domain" description="Tetrapyrrole methylase" evidence="7">
    <location>
        <begin position="23"/>
        <end position="224"/>
    </location>
</feature>
<dbReference type="InterPro" id="IPR014776">
    <property type="entry name" value="4pyrrole_Mease_sub2"/>
</dbReference>
<dbReference type="Pfam" id="PF00590">
    <property type="entry name" value="TP_methylase"/>
    <property type="match status" value="1"/>
</dbReference>
<dbReference type="InterPro" id="IPR018063">
    <property type="entry name" value="SAM_MeTrfase_RsmI_CS"/>
</dbReference>
<dbReference type="SUPFAM" id="SSF53790">
    <property type="entry name" value="Tetrapyrrole methylase"/>
    <property type="match status" value="1"/>
</dbReference>
<evidence type="ECO:0000256" key="6">
    <source>
        <dbReference type="HAMAP-Rule" id="MF_01877"/>
    </source>
</evidence>
<evidence type="ECO:0000259" key="7">
    <source>
        <dbReference type="Pfam" id="PF00590"/>
    </source>
</evidence>
<dbReference type="PANTHER" id="PTHR46111">
    <property type="entry name" value="RIBOSOMAL RNA SMALL SUBUNIT METHYLTRANSFERASE I"/>
    <property type="match status" value="1"/>
</dbReference>
<evidence type="ECO:0000259" key="8">
    <source>
        <dbReference type="Pfam" id="PF23016"/>
    </source>
</evidence>
<keyword evidence="5 6" id="KW-0949">S-adenosyl-L-methionine</keyword>
<proteinExistence type="inferred from homology"/>
<evidence type="ECO:0000313" key="9">
    <source>
        <dbReference type="EMBL" id="MBB1126854.1"/>
    </source>
</evidence>
<keyword evidence="1 6" id="KW-0963">Cytoplasm</keyword>
<dbReference type="EC" id="2.1.1.198" evidence="6"/>
<keyword evidence="4 6" id="KW-0808">Transferase</keyword>
<keyword evidence="3 6" id="KW-0489">Methyltransferase</keyword>
<evidence type="ECO:0000313" key="10">
    <source>
        <dbReference type="Proteomes" id="UP000548632"/>
    </source>
</evidence>
<dbReference type="Gene3D" id="3.30.950.10">
    <property type="entry name" value="Methyltransferase, Cobalt-precorrin-4 Transmethylase, Domain 2"/>
    <property type="match status" value="1"/>
</dbReference>
<accession>A0A839HEF8</accession>
<protein>
    <recommendedName>
        <fullName evidence="6">Ribosomal RNA small subunit methyltransferase I</fullName>
        <ecNumber evidence="6">2.1.1.198</ecNumber>
    </recommendedName>
    <alternativeName>
        <fullName evidence="6">16S rRNA 2'-O-ribose C1402 methyltransferase</fullName>
    </alternativeName>
    <alternativeName>
        <fullName evidence="6">rRNA (cytidine-2'-O-)-methyltransferase RsmI</fullName>
    </alternativeName>
</protein>
<dbReference type="InterPro" id="IPR000878">
    <property type="entry name" value="4pyrrol_Mease"/>
</dbReference>
<dbReference type="Pfam" id="PF23016">
    <property type="entry name" value="RsmI_C"/>
    <property type="match status" value="1"/>
</dbReference>
<dbReference type="Gene3D" id="3.40.1010.10">
    <property type="entry name" value="Cobalt-precorrin-4 Transmethylase, Domain 1"/>
    <property type="match status" value="1"/>
</dbReference>
<evidence type="ECO:0000256" key="2">
    <source>
        <dbReference type="ARBA" id="ARBA00022552"/>
    </source>
</evidence>
<dbReference type="PANTHER" id="PTHR46111:SF1">
    <property type="entry name" value="RIBOSOMAL RNA SMALL SUBUNIT METHYLTRANSFERASE I"/>
    <property type="match status" value="1"/>
</dbReference>
<gene>
    <name evidence="6 9" type="primary">rsmI</name>
    <name evidence="9" type="ORF">HUK38_11540</name>
</gene>
<keyword evidence="2 6" id="KW-0698">rRNA processing</keyword>